<dbReference type="Gene3D" id="3.30.1330.40">
    <property type="entry name" value="RutC-like"/>
    <property type="match status" value="1"/>
</dbReference>
<reference evidence="2 3" key="1">
    <citation type="journal article" date="2010" name="J. Bacteriol.">
        <title>Complete genome sequence of "Candidatus Puniceispirillum marinum" IMCC1322, a representative of the SAR116 clade in the Alphaproteobacteria.</title>
        <authorList>
            <person name="Oh H.M."/>
            <person name="Kwon K.K."/>
            <person name="Kang I."/>
            <person name="Kang S.G."/>
            <person name="Lee J.H."/>
            <person name="Kim S.J."/>
            <person name="Cho J.C."/>
        </authorList>
    </citation>
    <scope>NUCLEOTIDE SEQUENCE [LARGE SCALE GENOMIC DNA]</scope>
    <source>
        <strain evidence="2 3">IMCC1322</strain>
    </source>
</reference>
<dbReference type="EMBL" id="CP001751">
    <property type="protein sequence ID" value="ADE39289.1"/>
    <property type="molecule type" value="Genomic_DNA"/>
</dbReference>
<protein>
    <submittedName>
        <fullName evidence="2">Translation initiation inhibitor</fullName>
    </submittedName>
</protein>
<evidence type="ECO:0000259" key="1">
    <source>
        <dbReference type="Pfam" id="PF14588"/>
    </source>
</evidence>
<evidence type="ECO:0000313" key="3">
    <source>
        <dbReference type="Proteomes" id="UP000007460"/>
    </source>
</evidence>
<dbReference type="OrthoDB" id="9806350at2"/>
<dbReference type="eggNOG" id="COG0251">
    <property type="taxonomic scope" value="Bacteria"/>
</dbReference>
<evidence type="ECO:0000313" key="2">
    <source>
        <dbReference type="EMBL" id="ADE39289.1"/>
    </source>
</evidence>
<dbReference type="CDD" id="cd02199">
    <property type="entry name" value="YjgF_YER057c_UK114_like_1"/>
    <property type="match status" value="1"/>
</dbReference>
<dbReference type="InterPro" id="IPR013813">
    <property type="entry name" value="Endoribo_LPSP/chorism_mut-like"/>
</dbReference>
<proteinExistence type="predicted"/>
<keyword evidence="3" id="KW-1185">Reference proteome</keyword>
<dbReference type="InterPro" id="IPR035959">
    <property type="entry name" value="RutC-like_sf"/>
</dbReference>
<dbReference type="KEGG" id="apb:SAR116_1046"/>
<dbReference type="PANTHER" id="PTHR43760:SF1">
    <property type="entry name" value="ENDORIBONUCLEASE L-PSP_CHORISMATE MUTASE-LIKE DOMAIN-CONTAINING PROTEIN"/>
    <property type="match status" value="1"/>
</dbReference>
<dbReference type="STRING" id="488538.SAR116_1046"/>
<feature type="domain" description="Endoribonuclease L-PSP/chorismate mutase-like" evidence="1">
    <location>
        <begin position="6"/>
        <end position="146"/>
    </location>
</feature>
<name>D5BSP2_PUNMI</name>
<dbReference type="SUPFAM" id="SSF55298">
    <property type="entry name" value="YjgF-like"/>
    <property type="match status" value="1"/>
</dbReference>
<dbReference type="AlphaFoldDB" id="D5BSP2"/>
<dbReference type="RefSeq" id="WP_013045918.1">
    <property type="nucleotide sequence ID" value="NC_014010.1"/>
</dbReference>
<accession>D5BSP2</accession>
<organism evidence="2 3">
    <name type="scientific">Puniceispirillum marinum (strain IMCC1322)</name>
    <dbReference type="NCBI Taxonomy" id="488538"/>
    <lineage>
        <taxon>Bacteria</taxon>
        <taxon>Pseudomonadati</taxon>
        <taxon>Pseudomonadota</taxon>
        <taxon>Alphaproteobacteria</taxon>
        <taxon>Candidatus Puniceispirillales</taxon>
        <taxon>Candidatus Puniceispirillaceae</taxon>
        <taxon>Candidatus Puniceispirillum</taxon>
    </lineage>
</organism>
<dbReference type="Proteomes" id="UP000007460">
    <property type="component" value="Chromosome"/>
</dbReference>
<dbReference type="PANTHER" id="PTHR43760">
    <property type="entry name" value="ENDORIBONUCLEASE-RELATED"/>
    <property type="match status" value="1"/>
</dbReference>
<dbReference type="HOGENOM" id="CLU_104845_0_1_5"/>
<dbReference type="Pfam" id="PF14588">
    <property type="entry name" value="YjgF_endoribonc"/>
    <property type="match status" value="1"/>
</dbReference>
<sequence>MTSKVETRLNEMGITIPDAPAPAANYVPYVVSGNLVFVSGQVPFVDGKLTATGTVGKDATPEDATEQARICAINLIAQVKVACDGDLDRVTRVVKLGAFVASADDFNGQPGIVNGASDLMVEAFGDAGRHARFAVGTNALPLNCLVEIDGVFEIK</sequence>
<gene>
    <name evidence="2" type="ordered locus">SAR116_1046</name>
</gene>